<reference evidence="1" key="1">
    <citation type="submission" date="2020-08" db="EMBL/GenBank/DDBJ databases">
        <authorList>
            <person name="Shumante A."/>
            <person name="Zimin A.V."/>
            <person name="Puiu D."/>
            <person name="Salzberg S.L."/>
        </authorList>
    </citation>
    <scope>NUCLEOTIDE SEQUENCE</scope>
    <source>
        <strain evidence="1">WC2-LM</strain>
        <tissue evidence="1">Liver</tissue>
    </source>
</reference>
<dbReference type="AlphaFoldDB" id="A0A834UPL0"/>
<comment type="caution">
    <text evidence="1">The sequence shown here is derived from an EMBL/GenBank/DDBJ whole genome shotgun (WGS) entry which is preliminary data.</text>
</comment>
<name>A0A834UPL0_MARMO</name>
<evidence type="ECO:0000313" key="2">
    <source>
        <dbReference type="Proteomes" id="UP000662637"/>
    </source>
</evidence>
<gene>
    <name evidence="1" type="ORF">GHT09_000146</name>
</gene>
<evidence type="ECO:0000313" key="1">
    <source>
        <dbReference type="EMBL" id="KAF7468046.1"/>
    </source>
</evidence>
<organism evidence="1 2">
    <name type="scientific">Marmota monax</name>
    <name type="common">Woodchuck</name>
    <dbReference type="NCBI Taxonomy" id="9995"/>
    <lineage>
        <taxon>Eukaryota</taxon>
        <taxon>Metazoa</taxon>
        <taxon>Chordata</taxon>
        <taxon>Craniata</taxon>
        <taxon>Vertebrata</taxon>
        <taxon>Euteleostomi</taxon>
        <taxon>Mammalia</taxon>
        <taxon>Eutheria</taxon>
        <taxon>Euarchontoglires</taxon>
        <taxon>Glires</taxon>
        <taxon>Rodentia</taxon>
        <taxon>Sciuromorpha</taxon>
        <taxon>Sciuridae</taxon>
        <taxon>Xerinae</taxon>
        <taxon>Marmotini</taxon>
        <taxon>Marmota</taxon>
    </lineage>
</organism>
<dbReference type="EMBL" id="WJEC01007786">
    <property type="protein sequence ID" value="KAF7468046.1"/>
    <property type="molecule type" value="Genomic_DNA"/>
</dbReference>
<accession>A0A834UPL0</accession>
<sequence length="75" mass="7843">MRTAESARQAPPPAPPAYLESACCCRGFSRLEPASAEPVSASSRPSHAFSRVQVSAPAPGVCSGGWHDQVCEAWS</sequence>
<dbReference type="Proteomes" id="UP000662637">
    <property type="component" value="Unassembled WGS sequence"/>
</dbReference>
<protein>
    <submittedName>
        <fullName evidence="1">Uncharacterized protein</fullName>
    </submittedName>
</protein>
<proteinExistence type="predicted"/>